<feature type="signal peptide" evidence="1">
    <location>
        <begin position="1"/>
        <end position="30"/>
    </location>
</feature>
<reference evidence="2 3" key="1">
    <citation type="submission" date="2021-04" db="EMBL/GenBank/DDBJ databases">
        <title>Nocardia tengchongensis.</title>
        <authorList>
            <person name="Zhuang k."/>
            <person name="Ran Y."/>
            <person name="Li W."/>
        </authorList>
    </citation>
    <scope>NUCLEOTIDE SEQUENCE [LARGE SCALE GENOMIC DNA]</scope>
    <source>
        <strain evidence="2 3">CFH S0057</strain>
    </source>
</reference>
<feature type="chain" id="PRO_5045148106" description="Ig-like domain-containing protein" evidence="1">
    <location>
        <begin position="31"/>
        <end position="153"/>
    </location>
</feature>
<dbReference type="Proteomes" id="UP000683310">
    <property type="component" value="Chromosome"/>
</dbReference>
<gene>
    <name evidence="2" type="ORF">KHQ06_18045</name>
</gene>
<sequence>MKIKRTGHYAAVGAALVAATLQASSGMATASTGAVRVWTSGGPDELSCKATTLQCTLTAYVLDSSAPVTISVNGTAIMTGQPAPDPYAAPAGKLTATWIPQKVGVNTITAQQGAESDSIAIQIMDNNGLDAFLERNHIACKTGSGGCPPIGHQ</sequence>
<dbReference type="RefSeq" id="WP_213560518.1">
    <property type="nucleotide sequence ID" value="NZ_JBHXAJ010000007.1"/>
</dbReference>
<proteinExistence type="predicted"/>
<keyword evidence="3" id="KW-1185">Reference proteome</keyword>
<evidence type="ECO:0000313" key="3">
    <source>
        <dbReference type="Proteomes" id="UP000683310"/>
    </source>
</evidence>
<name>A0ABX8CX25_9NOCA</name>
<evidence type="ECO:0008006" key="4">
    <source>
        <dbReference type="Google" id="ProtNLM"/>
    </source>
</evidence>
<evidence type="ECO:0000256" key="1">
    <source>
        <dbReference type="SAM" id="SignalP"/>
    </source>
</evidence>
<evidence type="ECO:0000313" key="2">
    <source>
        <dbReference type="EMBL" id="QVI24455.1"/>
    </source>
</evidence>
<protein>
    <recommendedName>
        <fullName evidence="4">Ig-like domain-containing protein</fullName>
    </recommendedName>
</protein>
<accession>A0ABX8CX25</accession>
<dbReference type="EMBL" id="CP074371">
    <property type="protein sequence ID" value="QVI24455.1"/>
    <property type="molecule type" value="Genomic_DNA"/>
</dbReference>
<keyword evidence="1" id="KW-0732">Signal</keyword>
<organism evidence="2 3">
    <name type="scientific">Nocardia tengchongensis</name>
    <dbReference type="NCBI Taxonomy" id="2055889"/>
    <lineage>
        <taxon>Bacteria</taxon>
        <taxon>Bacillati</taxon>
        <taxon>Actinomycetota</taxon>
        <taxon>Actinomycetes</taxon>
        <taxon>Mycobacteriales</taxon>
        <taxon>Nocardiaceae</taxon>
        <taxon>Nocardia</taxon>
    </lineage>
</organism>